<gene>
    <name evidence="2" type="ORF">CRD60_04685</name>
</gene>
<sequence>MKTWLKDMGISYRALAAAMGQSASSVSKKINGLVPWQQSDLLFLHNTYGLSSDFVLGLKNAEEATTPLLV</sequence>
<keyword evidence="3" id="KW-1185">Reference proteome</keyword>
<dbReference type="CDD" id="cd00093">
    <property type="entry name" value="HTH_XRE"/>
    <property type="match status" value="1"/>
</dbReference>
<reference evidence="2 3" key="1">
    <citation type="submission" date="2017-10" db="EMBL/GenBank/DDBJ databases">
        <title>Bifidobacterium xylocopum sp. nov. and Bifidobacterium aemilianum sp. nov., from the carpenter bee (Xylocopa violacea) digestive tract.</title>
        <authorList>
            <person name="Alberoni D."/>
            <person name="Baffoni L."/>
            <person name="Di Gioia D."/>
            <person name="Gaggia F."/>
            <person name="Biavati B."/>
        </authorList>
    </citation>
    <scope>NUCLEOTIDE SEQUENCE [LARGE SCALE GENOMIC DNA]</scope>
    <source>
        <strain evidence="2 3">XV10</strain>
    </source>
</reference>
<comment type="caution">
    <text evidence="2">The sequence shown here is derived from an EMBL/GenBank/DDBJ whole genome shotgun (WGS) entry which is preliminary data.</text>
</comment>
<dbReference type="SUPFAM" id="SSF47413">
    <property type="entry name" value="lambda repressor-like DNA-binding domains"/>
    <property type="match status" value="1"/>
</dbReference>
<proteinExistence type="predicted"/>
<name>A0A366K887_9BIFI</name>
<evidence type="ECO:0000259" key="1">
    <source>
        <dbReference type="Pfam" id="PF08667"/>
    </source>
</evidence>
<protein>
    <submittedName>
        <fullName evidence="2">Transcriptional regulator</fullName>
    </submittedName>
</protein>
<evidence type="ECO:0000313" key="2">
    <source>
        <dbReference type="EMBL" id="RBP97884.1"/>
    </source>
</evidence>
<dbReference type="InterPro" id="IPR001387">
    <property type="entry name" value="Cro/C1-type_HTH"/>
</dbReference>
<dbReference type="Pfam" id="PF08667">
    <property type="entry name" value="BetR"/>
    <property type="match status" value="1"/>
</dbReference>
<evidence type="ECO:0000313" key="3">
    <source>
        <dbReference type="Proteomes" id="UP000252530"/>
    </source>
</evidence>
<dbReference type="AlphaFoldDB" id="A0A366K887"/>
<dbReference type="OrthoDB" id="3239753at2"/>
<dbReference type="EMBL" id="PDCG01000003">
    <property type="protein sequence ID" value="RBP97884.1"/>
    <property type="molecule type" value="Genomic_DNA"/>
</dbReference>
<accession>A0A366K887</accession>
<dbReference type="GO" id="GO:0003677">
    <property type="term" value="F:DNA binding"/>
    <property type="evidence" value="ECO:0007669"/>
    <property type="project" value="InterPro"/>
</dbReference>
<dbReference type="InterPro" id="IPR010982">
    <property type="entry name" value="Lambda_DNA-bd_dom_sf"/>
</dbReference>
<organism evidence="2 3">
    <name type="scientific">Bifidobacterium aemilianum</name>
    <dbReference type="NCBI Taxonomy" id="2493120"/>
    <lineage>
        <taxon>Bacteria</taxon>
        <taxon>Bacillati</taxon>
        <taxon>Actinomycetota</taxon>
        <taxon>Actinomycetes</taxon>
        <taxon>Bifidobacteriales</taxon>
        <taxon>Bifidobacteriaceae</taxon>
        <taxon>Bifidobacterium</taxon>
    </lineage>
</organism>
<dbReference type="RefSeq" id="WP_113860133.1">
    <property type="nucleotide sequence ID" value="NZ_PDCG01000003.1"/>
</dbReference>
<dbReference type="Proteomes" id="UP000252530">
    <property type="component" value="Unassembled WGS sequence"/>
</dbReference>
<feature type="domain" description="Transcription regulator BetR N-terminal" evidence="1">
    <location>
        <begin position="15"/>
        <end position="62"/>
    </location>
</feature>
<dbReference type="InterPro" id="IPR013975">
    <property type="entry name" value="Tscrpt_reg_BetR_N"/>
</dbReference>